<protein>
    <submittedName>
        <fullName evidence="2">Uncharacterized protein</fullName>
    </submittedName>
</protein>
<name>A0A2N5TTB7_9BASI</name>
<feature type="compositionally biased region" description="Acidic residues" evidence="1">
    <location>
        <begin position="96"/>
        <end position="116"/>
    </location>
</feature>
<gene>
    <name evidence="2" type="ORF">PCASD_22705</name>
</gene>
<feature type="region of interest" description="Disordered" evidence="1">
    <location>
        <begin position="1"/>
        <end position="116"/>
    </location>
</feature>
<feature type="compositionally biased region" description="Polar residues" evidence="1">
    <location>
        <begin position="1"/>
        <end position="18"/>
    </location>
</feature>
<sequence>MVSTRSRSTVKPPQNPLASTCRRRHTTVSSRGSATRGRGSGQSRRGGGATNRAAHTSQQNPSPTPTDDAAQEHNKNSPTRNDERDESAHNQYNDNGDTEEFVDNGENDESEEMEPEDIGLTLANFESRLSAWTIPALRQTWPKEKEIPIGSLQKSKRFSTTKRLNTQR</sequence>
<dbReference type="AlphaFoldDB" id="A0A2N5TTB7"/>
<reference evidence="2 3" key="1">
    <citation type="submission" date="2017-11" db="EMBL/GenBank/DDBJ databases">
        <title>De novo assembly and phasing of dikaryotic genomes from two isolates of Puccinia coronata f. sp. avenae, the causal agent of oat crown rust.</title>
        <authorList>
            <person name="Miller M.E."/>
            <person name="Zhang Y."/>
            <person name="Omidvar V."/>
            <person name="Sperschneider J."/>
            <person name="Schwessinger B."/>
            <person name="Raley C."/>
            <person name="Palmer J.M."/>
            <person name="Garnica D."/>
            <person name="Upadhyaya N."/>
            <person name="Rathjen J."/>
            <person name="Taylor J.M."/>
            <person name="Park R.F."/>
            <person name="Dodds P.N."/>
            <person name="Hirsch C.D."/>
            <person name="Kianian S.F."/>
            <person name="Figueroa M."/>
        </authorList>
    </citation>
    <scope>NUCLEOTIDE SEQUENCE [LARGE SCALE GENOMIC DNA]</scope>
    <source>
        <strain evidence="2">12SD80</strain>
    </source>
</reference>
<feature type="compositionally biased region" description="Gly residues" evidence="1">
    <location>
        <begin position="38"/>
        <end position="49"/>
    </location>
</feature>
<evidence type="ECO:0000256" key="1">
    <source>
        <dbReference type="SAM" id="MobiDB-lite"/>
    </source>
</evidence>
<feature type="region of interest" description="Disordered" evidence="1">
    <location>
        <begin position="145"/>
        <end position="168"/>
    </location>
</feature>
<accession>A0A2N5TTB7</accession>
<evidence type="ECO:0000313" key="3">
    <source>
        <dbReference type="Proteomes" id="UP000235392"/>
    </source>
</evidence>
<comment type="caution">
    <text evidence="2">The sequence shown here is derived from an EMBL/GenBank/DDBJ whole genome shotgun (WGS) entry which is preliminary data.</text>
</comment>
<feature type="compositionally biased region" description="Basic and acidic residues" evidence="1">
    <location>
        <begin position="70"/>
        <end position="88"/>
    </location>
</feature>
<organism evidence="2 3">
    <name type="scientific">Puccinia coronata f. sp. avenae</name>
    <dbReference type="NCBI Taxonomy" id="200324"/>
    <lineage>
        <taxon>Eukaryota</taxon>
        <taxon>Fungi</taxon>
        <taxon>Dikarya</taxon>
        <taxon>Basidiomycota</taxon>
        <taxon>Pucciniomycotina</taxon>
        <taxon>Pucciniomycetes</taxon>
        <taxon>Pucciniales</taxon>
        <taxon>Pucciniaceae</taxon>
        <taxon>Puccinia</taxon>
    </lineage>
</organism>
<dbReference type="EMBL" id="PGCI01000354">
    <property type="protein sequence ID" value="PLW28734.1"/>
    <property type="molecule type" value="Genomic_DNA"/>
</dbReference>
<proteinExistence type="predicted"/>
<dbReference type="Proteomes" id="UP000235392">
    <property type="component" value="Unassembled WGS sequence"/>
</dbReference>
<evidence type="ECO:0000313" key="2">
    <source>
        <dbReference type="EMBL" id="PLW28734.1"/>
    </source>
</evidence>